<organism evidence="2 3">
    <name type="scientific">Rubus argutus</name>
    <name type="common">Southern blackberry</name>
    <dbReference type="NCBI Taxonomy" id="59490"/>
    <lineage>
        <taxon>Eukaryota</taxon>
        <taxon>Viridiplantae</taxon>
        <taxon>Streptophyta</taxon>
        <taxon>Embryophyta</taxon>
        <taxon>Tracheophyta</taxon>
        <taxon>Spermatophyta</taxon>
        <taxon>Magnoliopsida</taxon>
        <taxon>eudicotyledons</taxon>
        <taxon>Gunneridae</taxon>
        <taxon>Pentapetalae</taxon>
        <taxon>rosids</taxon>
        <taxon>fabids</taxon>
        <taxon>Rosales</taxon>
        <taxon>Rosaceae</taxon>
        <taxon>Rosoideae</taxon>
        <taxon>Rosoideae incertae sedis</taxon>
        <taxon>Rubus</taxon>
    </lineage>
</organism>
<dbReference type="Proteomes" id="UP001457282">
    <property type="component" value="Unassembled WGS sequence"/>
</dbReference>
<keyword evidence="3" id="KW-1185">Reference proteome</keyword>
<evidence type="ECO:0000313" key="2">
    <source>
        <dbReference type="EMBL" id="KAK9950203.1"/>
    </source>
</evidence>
<name>A0AAW1YNC5_RUBAR</name>
<accession>A0AAW1YNC5</accession>
<feature type="signal peptide" evidence="1">
    <location>
        <begin position="1"/>
        <end position="23"/>
    </location>
</feature>
<proteinExistence type="predicted"/>
<reference evidence="2 3" key="1">
    <citation type="journal article" date="2023" name="G3 (Bethesda)">
        <title>A chromosome-length genome assembly and annotation of blackberry (Rubus argutus, cv. 'Hillquist').</title>
        <authorList>
            <person name="Bruna T."/>
            <person name="Aryal R."/>
            <person name="Dudchenko O."/>
            <person name="Sargent D.J."/>
            <person name="Mead D."/>
            <person name="Buti M."/>
            <person name="Cavallini A."/>
            <person name="Hytonen T."/>
            <person name="Andres J."/>
            <person name="Pham M."/>
            <person name="Weisz D."/>
            <person name="Mascagni F."/>
            <person name="Usai G."/>
            <person name="Natali L."/>
            <person name="Bassil N."/>
            <person name="Fernandez G.E."/>
            <person name="Lomsadze A."/>
            <person name="Armour M."/>
            <person name="Olukolu B."/>
            <person name="Poorten T."/>
            <person name="Britton C."/>
            <person name="Davik J."/>
            <person name="Ashrafi H."/>
            <person name="Aiden E.L."/>
            <person name="Borodovsky M."/>
            <person name="Worthington M."/>
        </authorList>
    </citation>
    <scope>NUCLEOTIDE SEQUENCE [LARGE SCALE GENOMIC DNA]</scope>
    <source>
        <strain evidence="2">PI 553951</strain>
    </source>
</reference>
<keyword evidence="1" id="KW-0732">Signal</keyword>
<gene>
    <name evidence="2" type="ORF">M0R45_005704</name>
</gene>
<sequence length="147" mass="16453">MKSLLSLRTLLLFVEVYVQDVEAERKRDLGVFMTSNHSPRLSLEVYKYLGKETLPCEKCMLNRAKVEIMIGSRLKESGSNSAAHSHQIMKVISYVRELVLLLGLLEENDLDSVNSVEIIVEGVSLNVDVVVTETMVGSGSRTHNKQC</sequence>
<protein>
    <recommendedName>
        <fullName evidence="4">Interleukin-1 beta</fullName>
    </recommendedName>
</protein>
<evidence type="ECO:0008006" key="4">
    <source>
        <dbReference type="Google" id="ProtNLM"/>
    </source>
</evidence>
<dbReference type="EMBL" id="JBEDUW010000001">
    <property type="protein sequence ID" value="KAK9950203.1"/>
    <property type="molecule type" value="Genomic_DNA"/>
</dbReference>
<feature type="chain" id="PRO_5043508930" description="Interleukin-1 beta" evidence="1">
    <location>
        <begin position="24"/>
        <end position="147"/>
    </location>
</feature>
<evidence type="ECO:0000256" key="1">
    <source>
        <dbReference type="SAM" id="SignalP"/>
    </source>
</evidence>
<comment type="caution">
    <text evidence="2">The sequence shown here is derived from an EMBL/GenBank/DDBJ whole genome shotgun (WGS) entry which is preliminary data.</text>
</comment>
<dbReference type="AlphaFoldDB" id="A0AAW1YNC5"/>
<evidence type="ECO:0000313" key="3">
    <source>
        <dbReference type="Proteomes" id="UP001457282"/>
    </source>
</evidence>